<feature type="transmembrane region" description="Helical" evidence="5">
    <location>
        <begin position="327"/>
        <end position="346"/>
    </location>
</feature>
<organism evidence="7 8">
    <name type="scientific">Biomphalaria glabrata</name>
    <name type="common">Bloodfluke planorb</name>
    <name type="synonym">Freshwater snail</name>
    <dbReference type="NCBI Taxonomy" id="6526"/>
    <lineage>
        <taxon>Eukaryota</taxon>
        <taxon>Metazoa</taxon>
        <taxon>Spiralia</taxon>
        <taxon>Lophotrochozoa</taxon>
        <taxon>Mollusca</taxon>
        <taxon>Gastropoda</taxon>
        <taxon>Heterobranchia</taxon>
        <taxon>Euthyneura</taxon>
        <taxon>Panpulmonata</taxon>
        <taxon>Hygrophila</taxon>
        <taxon>Lymnaeoidea</taxon>
        <taxon>Planorbidae</taxon>
        <taxon>Biomphalaria</taxon>
    </lineage>
</organism>
<feature type="transmembrane region" description="Helical" evidence="5">
    <location>
        <begin position="75"/>
        <end position="96"/>
    </location>
</feature>
<dbReference type="AlphaFoldDB" id="A0A2C9JNT6"/>
<comment type="subcellular location">
    <subcellularLocation>
        <location evidence="1">Membrane</location>
    </subcellularLocation>
</comment>
<dbReference type="InterPro" id="IPR017452">
    <property type="entry name" value="GPCR_Rhodpsn_7TM"/>
</dbReference>
<dbReference type="GO" id="GO:0016020">
    <property type="term" value="C:membrane"/>
    <property type="evidence" value="ECO:0007669"/>
    <property type="project" value="UniProtKB-SubCell"/>
</dbReference>
<dbReference type="VEuPathDB" id="VectorBase:BGLB005459"/>
<dbReference type="InterPro" id="IPR052954">
    <property type="entry name" value="GPCR-Ligand_Int"/>
</dbReference>
<evidence type="ECO:0000256" key="4">
    <source>
        <dbReference type="ARBA" id="ARBA00023136"/>
    </source>
</evidence>
<keyword evidence="3 5" id="KW-1133">Transmembrane helix</keyword>
<dbReference type="InterPro" id="IPR000276">
    <property type="entry name" value="GPCR_Rhodpsn"/>
</dbReference>
<feature type="transmembrane region" description="Helical" evidence="5">
    <location>
        <begin position="223"/>
        <end position="247"/>
    </location>
</feature>
<feature type="domain" description="G-protein coupled receptors family 1 profile" evidence="6">
    <location>
        <begin position="56"/>
        <end position="343"/>
    </location>
</feature>
<dbReference type="Pfam" id="PF00001">
    <property type="entry name" value="7tm_1"/>
    <property type="match status" value="1"/>
</dbReference>
<proteinExistence type="predicted"/>
<dbReference type="PROSITE" id="PS50262">
    <property type="entry name" value="G_PROTEIN_RECEP_F1_2"/>
    <property type="match status" value="1"/>
</dbReference>
<dbReference type="PRINTS" id="PR00237">
    <property type="entry name" value="GPCRRHODOPSN"/>
</dbReference>
<feature type="transmembrane region" description="Helical" evidence="5">
    <location>
        <begin position="289"/>
        <end position="307"/>
    </location>
</feature>
<evidence type="ECO:0000256" key="1">
    <source>
        <dbReference type="ARBA" id="ARBA00004370"/>
    </source>
</evidence>
<dbReference type="STRING" id="6526.A0A2C9JNT6"/>
<evidence type="ECO:0000256" key="3">
    <source>
        <dbReference type="ARBA" id="ARBA00022989"/>
    </source>
</evidence>
<feature type="transmembrane region" description="Helical" evidence="5">
    <location>
        <begin position="165"/>
        <end position="184"/>
    </location>
</feature>
<dbReference type="SMART" id="SM01381">
    <property type="entry name" value="7TM_GPCR_Srsx"/>
    <property type="match status" value="1"/>
</dbReference>
<evidence type="ECO:0000256" key="5">
    <source>
        <dbReference type="SAM" id="Phobius"/>
    </source>
</evidence>
<dbReference type="PANTHER" id="PTHR46641:SF2">
    <property type="entry name" value="FMRFAMIDE RECEPTOR"/>
    <property type="match status" value="1"/>
</dbReference>
<dbReference type="RefSeq" id="XP_013075219.2">
    <property type="nucleotide sequence ID" value="XM_013219765.2"/>
</dbReference>
<dbReference type="PANTHER" id="PTHR46641">
    <property type="entry name" value="FMRFAMIDE RECEPTOR-RELATED"/>
    <property type="match status" value="1"/>
</dbReference>
<evidence type="ECO:0000256" key="2">
    <source>
        <dbReference type="ARBA" id="ARBA00022692"/>
    </source>
</evidence>
<dbReference type="EnsemblMetazoa" id="BGLB005459-RB">
    <property type="protein sequence ID" value="BGLB005459-PB"/>
    <property type="gene ID" value="BGLB005459"/>
</dbReference>
<dbReference type="Proteomes" id="UP000076420">
    <property type="component" value="Unassembled WGS sequence"/>
</dbReference>
<dbReference type="VEuPathDB" id="VectorBase:BGLAX_036078"/>
<keyword evidence="4 5" id="KW-0472">Membrane</keyword>
<evidence type="ECO:0000313" key="7">
    <source>
        <dbReference type="EnsemblMetazoa" id="BGLB005459-PB"/>
    </source>
</evidence>
<dbReference type="Gene3D" id="1.20.1070.10">
    <property type="entry name" value="Rhodopsin 7-helix transmembrane proteins"/>
    <property type="match status" value="1"/>
</dbReference>
<evidence type="ECO:0000313" key="8">
    <source>
        <dbReference type="Proteomes" id="UP000076420"/>
    </source>
</evidence>
<dbReference type="KEGG" id="bgt:106061584"/>
<accession>A0A2C9JNT6</accession>
<dbReference type="OrthoDB" id="6055344at2759"/>
<gene>
    <name evidence="7" type="primary">106061584</name>
</gene>
<reference evidence="7" key="1">
    <citation type="submission" date="2020-05" db="UniProtKB">
        <authorList>
            <consortium name="EnsemblMetazoa"/>
        </authorList>
    </citation>
    <scope>IDENTIFICATION</scope>
    <source>
        <strain evidence="7">BB02</strain>
    </source>
</reference>
<name>A0A2C9JNT6_BIOGL</name>
<protein>
    <recommendedName>
        <fullName evidence="6">G-protein coupled receptors family 1 profile domain-containing protein</fullName>
    </recommendedName>
</protein>
<sequence length="369" mass="42146">MYAKIAELGYQNQSYFSWDELSYFPVFIFNSDIITRFNNVTVYVLIPAISCMGIFGNVMSIIILYRHGLEKCSNILICALAVADSMYLVGINNFSLFLYRILDHYGYFYTEILSGFIYALFLSFVLLETVGKVVSMILPALIIIERFTAVFFPLHFSTIVTEGRIKAAVVLMYPLGLTSFLFYISTQQYAYVYDASINATVGYILKSESYVKSYPIFGKSTQFYTTLCGPFCVGFVVMGCVLISVKLQVQLLVRKRMITTGKSRSIDNTKDEVKKKLNSQVQTNKTTKILLSVCFVYTITGTFNFLSDMVFTMEILGFVTGFIIHRSGIMFLCVNSTANFIIYVAFNRNFRKTYRDLFLRCCRSSKKMK</sequence>
<dbReference type="SUPFAM" id="SSF81321">
    <property type="entry name" value="Family A G protein-coupled receptor-like"/>
    <property type="match status" value="1"/>
</dbReference>
<evidence type="ECO:0000259" key="6">
    <source>
        <dbReference type="PROSITE" id="PS50262"/>
    </source>
</evidence>
<feature type="transmembrane region" description="Helical" evidence="5">
    <location>
        <begin position="40"/>
        <end position="63"/>
    </location>
</feature>
<dbReference type="GO" id="GO:0004930">
    <property type="term" value="F:G protein-coupled receptor activity"/>
    <property type="evidence" value="ECO:0007669"/>
    <property type="project" value="InterPro"/>
</dbReference>
<keyword evidence="2 5" id="KW-0812">Transmembrane</keyword>